<evidence type="ECO:0000256" key="15">
    <source>
        <dbReference type="ARBA" id="ARBA00047899"/>
    </source>
</evidence>
<comment type="catalytic activity">
    <reaction evidence="15">
        <text>L-threonyl-[protein] + ATP = O-phospho-L-threonyl-[protein] + ADP + H(+)</text>
        <dbReference type="Rhea" id="RHEA:46608"/>
        <dbReference type="Rhea" id="RHEA-COMP:11060"/>
        <dbReference type="Rhea" id="RHEA-COMP:11605"/>
        <dbReference type="ChEBI" id="CHEBI:15378"/>
        <dbReference type="ChEBI" id="CHEBI:30013"/>
        <dbReference type="ChEBI" id="CHEBI:30616"/>
        <dbReference type="ChEBI" id="CHEBI:61977"/>
        <dbReference type="ChEBI" id="CHEBI:456216"/>
        <dbReference type="EC" id="2.7.11.1"/>
    </reaction>
</comment>
<comment type="catalytic activity">
    <reaction evidence="16">
        <text>L-seryl-[protein] + ATP = O-phospho-L-seryl-[protein] + ADP + H(+)</text>
        <dbReference type="Rhea" id="RHEA:17989"/>
        <dbReference type="Rhea" id="RHEA-COMP:9863"/>
        <dbReference type="Rhea" id="RHEA-COMP:11604"/>
        <dbReference type="ChEBI" id="CHEBI:15378"/>
        <dbReference type="ChEBI" id="CHEBI:29999"/>
        <dbReference type="ChEBI" id="CHEBI:30616"/>
        <dbReference type="ChEBI" id="CHEBI:83421"/>
        <dbReference type="ChEBI" id="CHEBI:456216"/>
        <dbReference type="EC" id="2.7.11.1"/>
    </reaction>
</comment>
<dbReference type="Proteomes" id="UP001396334">
    <property type="component" value="Unassembled WGS sequence"/>
</dbReference>
<dbReference type="PANTHER" id="PTHR46279:SF9">
    <property type="entry name" value="OS01G0116300 PROTEIN"/>
    <property type="match status" value="1"/>
</dbReference>
<comment type="similarity">
    <text evidence="14">Belongs to the RING-type zinc finger family. ATL subfamily.</text>
</comment>
<feature type="transmembrane region" description="Helical" evidence="17">
    <location>
        <begin position="247"/>
        <end position="276"/>
    </location>
</feature>
<dbReference type="PANTHER" id="PTHR46279">
    <property type="entry name" value="RING/U-BOX SUPERFAMILY PROTEIN"/>
    <property type="match status" value="1"/>
</dbReference>
<evidence type="ECO:0000256" key="3">
    <source>
        <dbReference type="ARBA" id="ARBA00004906"/>
    </source>
</evidence>
<keyword evidence="10" id="KW-0862">Zinc</keyword>
<sequence length="288" mass="32999">MRTLLLLFLTLFIVQIQARTEPRPCTTSCGDIHNIGYPFRLRGDPADCGDPDYELYCDDNNRTILNFHAGLYYVRRISYVERVIRLVDVNLATGNCGLPYRSLGESEVVGDGRYNREFLSPHATFVRCSEEINSMRSNIVPCLSGNTSRVYVNYTDYMMYSNPFYMPSHCSIIAMVPSDGSDAQNVNFPTSYDEMRRTLQMGFDLNWTVECRNCRADGGSCQFLNEESNRFRCSKEDDYATLLRNAILYLAAVFVIGVTILCRYILAPLVVFVFILHKCCSKRNRIQQ</sequence>
<dbReference type="InterPro" id="IPR025287">
    <property type="entry name" value="WAK_GUB"/>
</dbReference>
<evidence type="ECO:0000256" key="4">
    <source>
        <dbReference type="ARBA" id="ARBA00022679"/>
    </source>
</evidence>
<evidence type="ECO:0000313" key="21">
    <source>
        <dbReference type="EMBL" id="KAK9029223.1"/>
    </source>
</evidence>
<comment type="subcellular location">
    <subcellularLocation>
        <location evidence="2">Membrane</location>
        <topology evidence="2">Single-pass membrane protein</topology>
    </subcellularLocation>
</comment>
<evidence type="ECO:0000256" key="16">
    <source>
        <dbReference type="ARBA" id="ARBA00048679"/>
    </source>
</evidence>
<feature type="domain" description="Wall-associated receptor kinase C-terminal" evidence="20">
    <location>
        <begin position="144"/>
        <end position="237"/>
    </location>
</feature>
<evidence type="ECO:0000256" key="13">
    <source>
        <dbReference type="ARBA" id="ARBA00023180"/>
    </source>
</evidence>
<comment type="caution">
    <text evidence="21">The sequence shown here is derived from an EMBL/GenBank/DDBJ whole genome shotgun (WGS) entry which is preliminary data.</text>
</comment>
<evidence type="ECO:0000256" key="7">
    <source>
        <dbReference type="ARBA" id="ARBA00022729"/>
    </source>
</evidence>
<dbReference type="Pfam" id="PF13947">
    <property type="entry name" value="GUB_WAK_bind"/>
    <property type="match status" value="1"/>
</dbReference>
<dbReference type="InterPro" id="IPR046948">
    <property type="entry name" value="ATL20-22-like"/>
</dbReference>
<keyword evidence="7 18" id="KW-0732">Signal</keyword>
<gene>
    <name evidence="21" type="ORF">V6N11_026344</name>
</gene>
<evidence type="ECO:0000256" key="12">
    <source>
        <dbReference type="ARBA" id="ARBA00023136"/>
    </source>
</evidence>
<feature type="chain" id="PRO_5045477156" description="Wall-associated receptor kinase galacturonan-binding domain-containing protein" evidence="18">
    <location>
        <begin position="19"/>
        <end position="288"/>
    </location>
</feature>
<comment type="pathway">
    <text evidence="3">Protein modification; protein ubiquitination.</text>
</comment>
<evidence type="ECO:0000259" key="19">
    <source>
        <dbReference type="Pfam" id="PF13947"/>
    </source>
</evidence>
<feature type="signal peptide" evidence="18">
    <location>
        <begin position="1"/>
        <end position="18"/>
    </location>
</feature>
<evidence type="ECO:0000256" key="18">
    <source>
        <dbReference type="SAM" id="SignalP"/>
    </source>
</evidence>
<evidence type="ECO:0000256" key="10">
    <source>
        <dbReference type="ARBA" id="ARBA00022833"/>
    </source>
</evidence>
<keyword evidence="9" id="KW-0833">Ubl conjugation pathway</keyword>
<protein>
    <recommendedName>
        <fullName evidence="23">Wall-associated receptor kinase galacturonan-binding domain-containing protein</fullName>
    </recommendedName>
</protein>
<dbReference type="InterPro" id="IPR032872">
    <property type="entry name" value="WAK_assoc_C"/>
</dbReference>
<keyword evidence="4" id="KW-0808">Transferase</keyword>
<keyword evidence="5 17" id="KW-0812">Transmembrane</keyword>
<reference evidence="21 22" key="1">
    <citation type="journal article" date="2024" name="G3 (Bethesda)">
        <title>Genome assembly of Hibiscus sabdariffa L. provides insights into metabolisms of medicinal natural products.</title>
        <authorList>
            <person name="Kim T."/>
        </authorList>
    </citation>
    <scope>NUCLEOTIDE SEQUENCE [LARGE SCALE GENOMIC DNA]</scope>
    <source>
        <strain evidence="21">TK-2024</strain>
        <tissue evidence="21">Old leaves</tissue>
    </source>
</reference>
<evidence type="ECO:0000259" key="20">
    <source>
        <dbReference type="Pfam" id="PF14380"/>
    </source>
</evidence>
<keyword evidence="11 17" id="KW-1133">Transmembrane helix</keyword>
<evidence type="ECO:0000256" key="1">
    <source>
        <dbReference type="ARBA" id="ARBA00000900"/>
    </source>
</evidence>
<evidence type="ECO:0000256" key="8">
    <source>
        <dbReference type="ARBA" id="ARBA00022771"/>
    </source>
</evidence>
<evidence type="ECO:0000256" key="11">
    <source>
        <dbReference type="ARBA" id="ARBA00022989"/>
    </source>
</evidence>
<proteinExistence type="inferred from homology"/>
<feature type="domain" description="Wall-associated receptor kinase galacturonan-binding" evidence="19">
    <location>
        <begin position="25"/>
        <end position="88"/>
    </location>
</feature>
<evidence type="ECO:0000313" key="22">
    <source>
        <dbReference type="Proteomes" id="UP001396334"/>
    </source>
</evidence>
<keyword evidence="6" id="KW-0479">Metal-binding</keyword>
<keyword evidence="22" id="KW-1185">Reference proteome</keyword>
<evidence type="ECO:0000256" key="17">
    <source>
        <dbReference type="SAM" id="Phobius"/>
    </source>
</evidence>
<evidence type="ECO:0000256" key="2">
    <source>
        <dbReference type="ARBA" id="ARBA00004167"/>
    </source>
</evidence>
<keyword evidence="13" id="KW-0325">Glycoprotein</keyword>
<evidence type="ECO:0000256" key="9">
    <source>
        <dbReference type="ARBA" id="ARBA00022786"/>
    </source>
</evidence>
<keyword evidence="12 17" id="KW-0472">Membrane</keyword>
<evidence type="ECO:0000256" key="6">
    <source>
        <dbReference type="ARBA" id="ARBA00022723"/>
    </source>
</evidence>
<comment type="catalytic activity">
    <reaction evidence="1">
        <text>S-ubiquitinyl-[E2 ubiquitin-conjugating enzyme]-L-cysteine + [acceptor protein]-L-lysine = [E2 ubiquitin-conjugating enzyme]-L-cysteine + N(6)-ubiquitinyl-[acceptor protein]-L-lysine.</text>
        <dbReference type="EC" id="2.3.2.27"/>
    </reaction>
</comment>
<evidence type="ECO:0008006" key="23">
    <source>
        <dbReference type="Google" id="ProtNLM"/>
    </source>
</evidence>
<dbReference type="EMBL" id="JBBPBN010000011">
    <property type="protein sequence ID" value="KAK9029223.1"/>
    <property type="molecule type" value="Genomic_DNA"/>
</dbReference>
<evidence type="ECO:0000256" key="5">
    <source>
        <dbReference type="ARBA" id="ARBA00022692"/>
    </source>
</evidence>
<organism evidence="21 22">
    <name type="scientific">Hibiscus sabdariffa</name>
    <name type="common">roselle</name>
    <dbReference type="NCBI Taxonomy" id="183260"/>
    <lineage>
        <taxon>Eukaryota</taxon>
        <taxon>Viridiplantae</taxon>
        <taxon>Streptophyta</taxon>
        <taxon>Embryophyta</taxon>
        <taxon>Tracheophyta</taxon>
        <taxon>Spermatophyta</taxon>
        <taxon>Magnoliopsida</taxon>
        <taxon>eudicotyledons</taxon>
        <taxon>Gunneridae</taxon>
        <taxon>Pentapetalae</taxon>
        <taxon>rosids</taxon>
        <taxon>malvids</taxon>
        <taxon>Malvales</taxon>
        <taxon>Malvaceae</taxon>
        <taxon>Malvoideae</taxon>
        <taxon>Hibiscus</taxon>
    </lineage>
</organism>
<keyword evidence="8" id="KW-0863">Zinc-finger</keyword>
<dbReference type="Pfam" id="PF14380">
    <property type="entry name" value="WAK_assoc"/>
    <property type="match status" value="1"/>
</dbReference>
<name>A0ABR2SVF9_9ROSI</name>
<accession>A0ABR2SVF9</accession>
<evidence type="ECO:0000256" key="14">
    <source>
        <dbReference type="ARBA" id="ARBA00024209"/>
    </source>
</evidence>